<evidence type="ECO:0000313" key="3">
    <source>
        <dbReference type="Proteomes" id="UP000000495"/>
    </source>
</evidence>
<gene>
    <name evidence="2" type="ordered locus">PUV_04740</name>
</gene>
<keyword evidence="1" id="KW-1133">Transmembrane helix</keyword>
<keyword evidence="3" id="KW-1185">Reference proteome</keyword>
<reference key="1">
    <citation type="journal article" date="2011" name="Mol. Biol. Evol.">
        <title>Unity in variety -- the pan-genome of the Chlamydiae.</title>
        <authorList>
            <person name="Collingro A."/>
            <person name="Tischler P."/>
            <person name="Weinmaier T."/>
            <person name="Penz T."/>
            <person name="Heinz E."/>
            <person name="Brunham R.C."/>
            <person name="Read T.D."/>
            <person name="Bavoil P.M."/>
            <person name="Sachse K."/>
            <person name="Kahane S."/>
            <person name="Friedman M.G."/>
            <person name="Rattei T."/>
            <person name="Myers G.S.A."/>
            <person name="Horn M."/>
        </authorList>
    </citation>
    <scope>NUCLEOTIDE SEQUENCE</scope>
    <source>
        <strain>UV7</strain>
    </source>
</reference>
<evidence type="ECO:0000313" key="2">
    <source>
        <dbReference type="EMBL" id="CCB85424.1"/>
    </source>
</evidence>
<dbReference type="KEGG" id="puv:PUV_04740"/>
<accession>F8KWL8</accession>
<dbReference type="STRING" id="765952.PUV_04740"/>
<dbReference type="AlphaFoldDB" id="F8KWL8"/>
<keyword evidence="1" id="KW-0472">Membrane</keyword>
<dbReference type="HOGENOM" id="CLU_3412745_0_0_0"/>
<feature type="transmembrane region" description="Helical" evidence="1">
    <location>
        <begin position="7"/>
        <end position="27"/>
    </location>
</feature>
<proteinExistence type="predicted"/>
<protein>
    <submittedName>
        <fullName evidence="2">Uncharacterized protein</fullName>
    </submittedName>
</protein>
<dbReference type="EMBL" id="FR872580">
    <property type="protein sequence ID" value="CCB85424.1"/>
    <property type="molecule type" value="Genomic_DNA"/>
</dbReference>
<keyword evidence="1" id="KW-0812">Transmembrane</keyword>
<sequence length="28" mass="3661">MRDQCEILNKFMSLRFFFFFFFFFLLLI</sequence>
<name>F8KWL8_PARAV</name>
<dbReference type="Proteomes" id="UP000000495">
    <property type="component" value="Chromosome"/>
</dbReference>
<evidence type="ECO:0000256" key="1">
    <source>
        <dbReference type="SAM" id="Phobius"/>
    </source>
</evidence>
<reference evidence="2 3" key="2">
    <citation type="journal article" date="2011" name="Mol. Biol. Evol.">
        <title>Unity in variety--the pan-genome of the Chlamydiae.</title>
        <authorList>
            <person name="Collingro A."/>
            <person name="Tischler P."/>
            <person name="Weinmaier T."/>
            <person name="Penz T."/>
            <person name="Heinz E."/>
            <person name="Brunham R.C."/>
            <person name="Read T.D."/>
            <person name="Bavoil P.M."/>
            <person name="Sachse K."/>
            <person name="Kahane S."/>
            <person name="Friedman M.G."/>
            <person name="Rattei T."/>
            <person name="Myers G.S."/>
            <person name="Horn M."/>
        </authorList>
    </citation>
    <scope>NUCLEOTIDE SEQUENCE [LARGE SCALE GENOMIC DNA]</scope>
    <source>
        <strain evidence="3">UV7</strain>
    </source>
</reference>
<organism evidence="2 3">
    <name type="scientific">Parachlamydia acanthamoebae (strain UV7)</name>
    <dbReference type="NCBI Taxonomy" id="765952"/>
    <lineage>
        <taxon>Bacteria</taxon>
        <taxon>Pseudomonadati</taxon>
        <taxon>Chlamydiota</taxon>
        <taxon>Chlamydiia</taxon>
        <taxon>Parachlamydiales</taxon>
        <taxon>Parachlamydiaceae</taxon>
        <taxon>Parachlamydia</taxon>
    </lineage>
</organism>